<dbReference type="SUPFAM" id="SSF51120">
    <property type="entry name" value="beta-Roll"/>
    <property type="match status" value="3"/>
</dbReference>
<dbReference type="GO" id="GO:0005509">
    <property type="term" value="F:calcium ion binding"/>
    <property type="evidence" value="ECO:0007669"/>
    <property type="project" value="InterPro"/>
</dbReference>
<organism evidence="2 3">
    <name type="scientific">Mesorhizobium kowhaii</name>
    <dbReference type="NCBI Taxonomy" id="1300272"/>
    <lineage>
        <taxon>Bacteria</taxon>
        <taxon>Pseudomonadati</taxon>
        <taxon>Pseudomonadota</taxon>
        <taxon>Alphaproteobacteria</taxon>
        <taxon>Hyphomicrobiales</taxon>
        <taxon>Phyllobacteriaceae</taxon>
        <taxon>Mesorhizobium</taxon>
    </lineage>
</organism>
<dbReference type="OrthoDB" id="6053567at2"/>
<dbReference type="PRINTS" id="PR00313">
    <property type="entry name" value="CABNDNGRPT"/>
</dbReference>
<dbReference type="InterPro" id="IPR011049">
    <property type="entry name" value="Serralysin-like_metalloprot_C"/>
</dbReference>
<evidence type="ECO:0008006" key="4">
    <source>
        <dbReference type="Google" id="ProtNLM"/>
    </source>
</evidence>
<accession>A0A2W7EAW2</accession>
<gene>
    <name evidence="2" type="ORF">B5V02_01965</name>
</gene>
<dbReference type="Proteomes" id="UP000248616">
    <property type="component" value="Unassembled WGS sequence"/>
</dbReference>
<dbReference type="Pfam" id="PF12951">
    <property type="entry name" value="PATR"/>
    <property type="match status" value="3"/>
</dbReference>
<dbReference type="PROSITE" id="PS00330">
    <property type="entry name" value="HEMOLYSIN_CALCIUM"/>
    <property type="match status" value="1"/>
</dbReference>
<comment type="caution">
    <text evidence="2">The sequence shown here is derived from an EMBL/GenBank/DDBJ whole genome shotgun (WGS) entry which is preliminary data.</text>
</comment>
<reference evidence="3" key="1">
    <citation type="submission" date="2017-03" db="EMBL/GenBank/DDBJ databases">
        <authorList>
            <person name="Safronova V.I."/>
            <person name="Sazanova A.L."/>
            <person name="Chirak E.R."/>
        </authorList>
    </citation>
    <scope>NUCLEOTIDE SEQUENCE [LARGE SCALE GENOMIC DNA]</scope>
    <source>
        <strain evidence="3">Ach-343</strain>
    </source>
</reference>
<dbReference type="InterPro" id="IPR001343">
    <property type="entry name" value="Hemolysn_Ca-bd"/>
</dbReference>
<dbReference type="InterPro" id="IPR013425">
    <property type="entry name" value="Autotrns_rpt"/>
</dbReference>
<name>A0A2W7EAW2_9HYPH</name>
<dbReference type="Pfam" id="PF00353">
    <property type="entry name" value="HemolysinCabind"/>
    <property type="match status" value="6"/>
</dbReference>
<dbReference type="NCBIfam" id="TIGR02601">
    <property type="entry name" value="autotrns_rpt"/>
    <property type="match status" value="3"/>
</dbReference>
<dbReference type="AlphaFoldDB" id="A0A2W7EAW2"/>
<sequence>MSVWNGLAGGAWFTASNWTGGVPDAIGATADFSNLAGASLTHHIDLAVQGPFTVGTLNLASSATVNYSLENGSLIMNNAGGAIISVTSTGNPLASMLASSLTLQLNAATLIATTGSNTTLDVQAQITGTGLLTKSGVGTLRLSDATNNWSGGTQINQGTVSFGAAAFGTGDIAFAGDSVFRSTGGTTLANDLVELAGVSTSIRTQTGTSLSLTGTFAALGGAGTAVHFGSATDAGTISFASSSITTNDAGSLAIDGGTLKAGAAFASFTNGLANTNIAAGAVLDANGFYLELNHLTGAGVITNDGASDVVANVYEAGSSTFSGVFANSFSHIGLNKIGTGTLTLSGANTYSDTTTVAIGTLRAGADHAFSATSVVDVKAGATLNISAFDQTIAGLTGSGEVRADTVTSATLTTSISLGDVKEFAGVISNGSAVFGELNLIKSGVGTQILSGLNTYTGHTTITAGTLVLSGSGSIADSSGLAISVGAAFDLGGLSGNGASVQALANAGTVSFGGEMLHLVDQSAALGGTYIGSGLTDGLHIDLDATALNFSLSTATFTNWADFTDEIAIVGNGLANTITGSSHADTIGGGLDNDVLIGGGGEDNLNGGDGSDTASYASAAAGVIANLSNHKVNTGDAYGDSYSLIENLTGSSHADQLYGNDVANILDGGAGSDTMQGGIGNDTYWVDNAGDHVIEVNGQGTDNVQAYVSFNLSGQELENLQLRSAASINGTGNSIANIINGNSGNNIIDGLLGTDTMSGAQGNDTYYVDNAGDHVIEVNGQGTDNVQAYVSFNLSGQELENLALRGAASINGTGNSIANIITGNSGNNIINGLGGADTMSGAQGNDTYYVDNAGDHVIEVNGGGTDNVQSYVSFNLSGQELENLALRGGASINGTGNSIANIITGNSGNNILDGLLGADTMSGAQGNDTYYVDNAGDHVIEVNGQGTDNVQAYVSFNLSGQELENLALRSAASINGTGNSIANIITGNSGANVINGLLGNDTLSGSTGHDTFVFTTALNASTNVDHITDFSVVDDTIQLDNAIFAALGGNGTLTADQFVKNTTGLAGDGNDHIIYETDTGWLYYDSNGNAAGGSTHFATLAANLALTNADFVVV</sequence>
<keyword evidence="3" id="KW-1185">Reference proteome</keyword>
<evidence type="ECO:0000256" key="1">
    <source>
        <dbReference type="ARBA" id="ARBA00022729"/>
    </source>
</evidence>
<dbReference type="Gene3D" id="2.150.10.10">
    <property type="entry name" value="Serralysin-like metalloprotease, C-terminal"/>
    <property type="match status" value="6"/>
</dbReference>
<evidence type="ECO:0000313" key="2">
    <source>
        <dbReference type="EMBL" id="PZV40336.1"/>
    </source>
</evidence>
<evidence type="ECO:0000313" key="3">
    <source>
        <dbReference type="Proteomes" id="UP000248616"/>
    </source>
</evidence>
<keyword evidence="1" id="KW-0732">Signal</keyword>
<protein>
    <recommendedName>
        <fullName evidence="4">Calcium-binding protein</fullName>
    </recommendedName>
</protein>
<proteinExistence type="predicted"/>
<dbReference type="InterPro" id="IPR018511">
    <property type="entry name" value="Hemolysin-typ_Ca-bd_CS"/>
</dbReference>
<dbReference type="EMBL" id="MZXV01000010">
    <property type="protein sequence ID" value="PZV40336.1"/>
    <property type="molecule type" value="Genomic_DNA"/>
</dbReference>